<name>A0ABQ4YJG1_9ASTR</name>
<accession>A0ABQ4YJG1</accession>
<proteinExistence type="predicted"/>
<evidence type="ECO:0000313" key="3">
    <source>
        <dbReference type="EMBL" id="GJS77969.1"/>
    </source>
</evidence>
<feature type="region of interest" description="Disordered" evidence="2">
    <location>
        <begin position="1"/>
        <end position="27"/>
    </location>
</feature>
<feature type="coiled-coil region" evidence="1">
    <location>
        <begin position="37"/>
        <end position="89"/>
    </location>
</feature>
<organism evidence="3 4">
    <name type="scientific">Tanacetum coccineum</name>
    <dbReference type="NCBI Taxonomy" id="301880"/>
    <lineage>
        <taxon>Eukaryota</taxon>
        <taxon>Viridiplantae</taxon>
        <taxon>Streptophyta</taxon>
        <taxon>Embryophyta</taxon>
        <taxon>Tracheophyta</taxon>
        <taxon>Spermatophyta</taxon>
        <taxon>Magnoliopsida</taxon>
        <taxon>eudicotyledons</taxon>
        <taxon>Gunneridae</taxon>
        <taxon>Pentapetalae</taxon>
        <taxon>asterids</taxon>
        <taxon>campanulids</taxon>
        <taxon>Asterales</taxon>
        <taxon>Asteraceae</taxon>
        <taxon>Asteroideae</taxon>
        <taxon>Anthemideae</taxon>
        <taxon>Anthemidinae</taxon>
        <taxon>Tanacetum</taxon>
    </lineage>
</organism>
<feature type="compositionally biased region" description="Polar residues" evidence="2">
    <location>
        <begin position="1"/>
        <end position="19"/>
    </location>
</feature>
<evidence type="ECO:0000313" key="4">
    <source>
        <dbReference type="Proteomes" id="UP001151760"/>
    </source>
</evidence>
<gene>
    <name evidence="3" type="ORF">Tco_0727850</name>
</gene>
<reference evidence="3" key="2">
    <citation type="submission" date="2022-01" db="EMBL/GenBank/DDBJ databases">
        <authorList>
            <person name="Yamashiro T."/>
            <person name="Shiraishi A."/>
            <person name="Satake H."/>
            <person name="Nakayama K."/>
        </authorList>
    </citation>
    <scope>NUCLEOTIDE SEQUENCE</scope>
</reference>
<comment type="caution">
    <text evidence="3">The sequence shown here is derived from an EMBL/GenBank/DDBJ whole genome shotgun (WGS) entry which is preliminary data.</text>
</comment>
<evidence type="ECO:0000256" key="2">
    <source>
        <dbReference type="SAM" id="MobiDB-lite"/>
    </source>
</evidence>
<reference evidence="3" key="1">
    <citation type="journal article" date="2022" name="Int. J. Mol. Sci.">
        <title>Draft Genome of Tanacetum Coccineum: Genomic Comparison of Closely Related Tanacetum-Family Plants.</title>
        <authorList>
            <person name="Yamashiro T."/>
            <person name="Shiraishi A."/>
            <person name="Nakayama K."/>
            <person name="Satake H."/>
        </authorList>
    </citation>
    <scope>NUCLEOTIDE SEQUENCE</scope>
</reference>
<dbReference type="Proteomes" id="UP001151760">
    <property type="component" value="Unassembled WGS sequence"/>
</dbReference>
<feature type="region of interest" description="Disordered" evidence="2">
    <location>
        <begin position="91"/>
        <end position="111"/>
    </location>
</feature>
<protein>
    <submittedName>
        <fullName evidence="3">Uncharacterized protein</fullName>
    </submittedName>
</protein>
<dbReference type="EMBL" id="BQNB010010488">
    <property type="protein sequence ID" value="GJS77969.1"/>
    <property type="molecule type" value="Genomic_DNA"/>
</dbReference>
<keyword evidence="4" id="KW-1185">Reference proteome</keyword>
<keyword evidence="1" id="KW-0175">Coiled coil</keyword>
<sequence>MGGSITQTRSEKVPTQSYDSPLPRVNTLRSDEGSMIVHELTVLCTKLSNNVESLETELKQTKQTYGDAFTKLIKKVKKLEQTIKTSQARRRAKIVVSDDEDDKEDPSKQGRSMIEEIDQDAGITFVQINAEDQGSGAKFLADAARKRREVVNVYSYTRRRKAVSTGSGGISTASGLFCTAEESVSIVSASMPVSTAGMVQEVSIPSPVATKDKGKAIMQESEQPKKIKKRVQIQMSLDEELAQKLHEEEQARFNA</sequence>
<evidence type="ECO:0000256" key="1">
    <source>
        <dbReference type="SAM" id="Coils"/>
    </source>
</evidence>